<dbReference type="Gene3D" id="3.40.50.2000">
    <property type="entry name" value="Glycogen Phosphorylase B"/>
    <property type="match status" value="1"/>
</dbReference>
<dbReference type="EMBL" id="QJUE01000005">
    <property type="protein sequence ID" value="PYE01084.1"/>
    <property type="molecule type" value="Genomic_DNA"/>
</dbReference>
<comment type="caution">
    <text evidence="2">The sequence shown here is derived from an EMBL/GenBank/DDBJ whole genome shotgun (WGS) entry which is preliminary data.</text>
</comment>
<organism evidence="2 3">
    <name type="scientific">Prochlorococcus marinus XMU1408</name>
    <dbReference type="NCBI Taxonomy" id="2213228"/>
    <lineage>
        <taxon>Bacteria</taxon>
        <taxon>Bacillati</taxon>
        <taxon>Cyanobacteriota</taxon>
        <taxon>Cyanophyceae</taxon>
        <taxon>Synechococcales</taxon>
        <taxon>Prochlorococcaceae</taxon>
        <taxon>Prochlorococcus</taxon>
    </lineage>
</organism>
<evidence type="ECO:0000259" key="1">
    <source>
        <dbReference type="Pfam" id="PF00534"/>
    </source>
</evidence>
<dbReference type="AlphaFoldDB" id="A0A318QY72"/>
<sequence>MKLIIHFICSPDPRIGYGVCALNFKKELELILPNNLFQVIVSDPRDNVKFSKTCEQLNLNRNKFNFINIHLTHGLDRQLLEIELPGYKVIYTMFETEVLPLGVKEILNEYDLVLTPSKWGAEILCSEIAQEKVEVVPLGVDPIIFHSWNSKLPMKEGDPFIFVAVGKYEARKSYKEIIEAFELSFSKDSNYRLLLKLDNLFLSNALEQASELIKSDRRHQIEIVKSEPAGSYLKVELMAQFYRSANCFLFPSKGEGWGLPLIEAISCGIPYIATNYSGQTEYLKYCNQLYSDLKFKKELIEDKLFLKYNKYKEDIIVKWAKPDIKDLASKMILIVDNWKLVKEQALLNAEIIHNNFSWRSSSEKLINVILKKLI</sequence>
<name>A0A318QY72_PROMR</name>
<dbReference type="OrthoDB" id="503519at2"/>
<evidence type="ECO:0000313" key="3">
    <source>
        <dbReference type="Proteomes" id="UP000247807"/>
    </source>
</evidence>
<dbReference type="GO" id="GO:0016757">
    <property type="term" value="F:glycosyltransferase activity"/>
    <property type="evidence" value="ECO:0007669"/>
    <property type="project" value="InterPro"/>
</dbReference>
<evidence type="ECO:0000313" key="2">
    <source>
        <dbReference type="EMBL" id="PYE01084.1"/>
    </source>
</evidence>
<accession>A0A318QY72</accession>
<dbReference type="PANTHER" id="PTHR46656">
    <property type="entry name" value="PUTATIVE-RELATED"/>
    <property type="match status" value="1"/>
</dbReference>
<dbReference type="Pfam" id="PF00534">
    <property type="entry name" value="Glycos_transf_1"/>
    <property type="match status" value="1"/>
</dbReference>
<dbReference type="PANTHER" id="PTHR46656:SF3">
    <property type="entry name" value="PUTATIVE-RELATED"/>
    <property type="match status" value="1"/>
</dbReference>
<gene>
    <name evidence="2" type="ORF">DNJ73_06525</name>
</gene>
<dbReference type="RefSeq" id="WP_158466913.1">
    <property type="nucleotide sequence ID" value="NZ_QJUE01000005.1"/>
</dbReference>
<reference evidence="2 3" key="1">
    <citation type="journal article" date="2018" name="Appl. Environ. Microbiol.">
        <title>Genome rearrangement shapes Prochlorococcus ecological adaptation.</title>
        <authorList>
            <person name="Yan W."/>
            <person name="Wei S."/>
            <person name="Wang Q."/>
            <person name="Xiao X."/>
            <person name="Zeng Q."/>
            <person name="Jiao N."/>
            <person name="Zhang R."/>
        </authorList>
    </citation>
    <scope>NUCLEOTIDE SEQUENCE [LARGE SCALE GENOMIC DNA]</scope>
    <source>
        <strain evidence="2 3">XMU1408</strain>
    </source>
</reference>
<dbReference type="CDD" id="cd03801">
    <property type="entry name" value="GT4_PimA-like"/>
    <property type="match status" value="1"/>
</dbReference>
<protein>
    <recommendedName>
        <fullName evidence="1">Glycosyl transferase family 1 domain-containing protein</fullName>
    </recommendedName>
</protein>
<dbReference type="SUPFAM" id="SSF53756">
    <property type="entry name" value="UDP-Glycosyltransferase/glycogen phosphorylase"/>
    <property type="match status" value="1"/>
</dbReference>
<feature type="domain" description="Glycosyl transferase family 1" evidence="1">
    <location>
        <begin position="155"/>
        <end position="284"/>
    </location>
</feature>
<proteinExistence type="predicted"/>
<dbReference type="InterPro" id="IPR001296">
    <property type="entry name" value="Glyco_trans_1"/>
</dbReference>
<dbReference type="Proteomes" id="UP000247807">
    <property type="component" value="Unassembled WGS sequence"/>
</dbReference>